<evidence type="ECO:0000256" key="1">
    <source>
        <dbReference type="ARBA" id="ARBA00007358"/>
    </source>
</evidence>
<evidence type="ECO:0000259" key="3">
    <source>
        <dbReference type="Pfam" id="PF00465"/>
    </source>
</evidence>
<sequence length="386" mass="40974">MKGFSFSAPKNVFFGEGELKRVPEILLSILNPEKSGTVLVLTDSGFGKTGIPSSLAKSIADAGFRTELADSVPPEPYSEDIETLASSLGSRNICCIVGLGGGSVLDTAKFLSILLKWGGTVATLMESGAPGAGLPCVMVPTTAGTGSESTPNAIVALKEKQLKVGVVSPFFMPDYVVLDPAVTRTLPPALTASTGVDAYCHVLECYISNKANPHSDMVALEGIRLIDGAIREACRNGDNMQARADMLLGSFYGGMAIASSGTTAVHALSYPLGGRYRIPHGVSNAILLVPVIEFNKTAVRDKLLKVAGTVGIEPGADPSSTVDRYIEHLRKMMREIKIPSSMAEFGIKPDKIPELSEAAFQVKRLLNNNPKEMSIKDIEALYESIR</sequence>
<evidence type="ECO:0000256" key="2">
    <source>
        <dbReference type="ARBA" id="ARBA00023002"/>
    </source>
</evidence>
<dbReference type="Proteomes" id="UP000192343">
    <property type="component" value="Unassembled WGS sequence"/>
</dbReference>
<dbReference type="Gene3D" id="1.20.1090.10">
    <property type="entry name" value="Dehydroquinate synthase-like - alpha domain"/>
    <property type="match status" value="1"/>
</dbReference>
<keyword evidence="2" id="KW-0560">Oxidoreductase</keyword>
<evidence type="ECO:0000313" key="5">
    <source>
        <dbReference type="EMBL" id="ORC37956.1"/>
    </source>
</evidence>
<accession>A0A1Y1S2E2</accession>
<dbReference type="InterPro" id="IPR039697">
    <property type="entry name" value="Alcohol_dehydrogenase_Fe"/>
</dbReference>
<dbReference type="FunFam" id="1.20.1090.10:FF:000001">
    <property type="entry name" value="Aldehyde-alcohol dehydrogenase"/>
    <property type="match status" value="1"/>
</dbReference>
<dbReference type="InterPro" id="IPR001670">
    <property type="entry name" value="ADH_Fe/GldA"/>
</dbReference>
<reference evidence="5 6" key="1">
    <citation type="submission" date="2017-03" db="EMBL/GenBank/DDBJ databases">
        <title>Draft Genome sequence of Marispirochaeta sp. strain JC444.</title>
        <authorList>
            <person name="Shivani Y."/>
            <person name="Subhash Y."/>
            <person name="Sasikala C."/>
            <person name="Ramana C."/>
        </authorList>
    </citation>
    <scope>NUCLEOTIDE SEQUENCE [LARGE SCALE GENOMIC DNA]</scope>
    <source>
        <strain evidence="5 6">JC444</strain>
    </source>
</reference>
<dbReference type="Pfam" id="PF25137">
    <property type="entry name" value="ADH_Fe_C"/>
    <property type="match status" value="1"/>
</dbReference>
<organism evidence="5 6">
    <name type="scientific">Marispirochaeta aestuarii</name>
    <dbReference type="NCBI Taxonomy" id="1963862"/>
    <lineage>
        <taxon>Bacteria</taxon>
        <taxon>Pseudomonadati</taxon>
        <taxon>Spirochaetota</taxon>
        <taxon>Spirochaetia</taxon>
        <taxon>Spirochaetales</taxon>
        <taxon>Spirochaetaceae</taxon>
        <taxon>Marispirochaeta</taxon>
    </lineage>
</organism>
<evidence type="ECO:0000259" key="4">
    <source>
        <dbReference type="Pfam" id="PF25137"/>
    </source>
</evidence>
<name>A0A1Y1S2E2_9SPIO</name>
<dbReference type="RefSeq" id="WP_083048128.1">
    <property type="nucleotide sequence ID" value="NZ_MWQY01000002.1"/>
</dbReference>
<dbReference type="Gene3D" id="3.40.50.1970">
    <property type="match status" value="1"/>
</dbReference>
<dbReference type="CDD" id="cd08551">
    <property type="entry name" value="Fe-ADH"/>
    <property type="match status" value="1"/>
</dbReference>
<comment type="caution">
    <text evidence="5">The sequence shown here is derived from an EMBL/GenBank/DDBJ whole genome shotgun (WGS) entry which is preliminary data.</text>
</comment>
<dbReference type="GO" id="GO:0004022">
    <property type="term" value="F:alcohol dehydrogenase (NAD+) activity"/>
    <property type="evidence" value="ECO:0007669"/>
    <property type="project" value="TreeGrafter"/>
</dbReference>
<keyword evidence="6" id="KW-1185">Reference proteome</keyword>
<dbReference type="EMBL" id="MWQY01000002">
    <property type="protein sequence ID" value="ORC37956.1"/>
    <property type="molecule type" value="Genomic_DNA"/>
</dbReference>
<feature type="domain" description="Fe-containing alcohol dehydrogenase-like C-terminal" evidence="4">
    <location>
        <begin position="191"/>
        <end position="384"/>
    </location>
</feature>
<dbReference type="AlphaFoldDB" id="A0A1Y1S2E2"/>
<feature type="domain" description="Alcohol dehydrogenase iron-type/glycerol dehydrogenase GldA" evidence="3">
    <location>
        <begin position="9"/>
        <end position="180"/>
    </location>
</feature>
<dbReference type="InterPro" id="IPR056798">
    <property type="entry name" value="ADH_Fe_C"/>
</dbReference>
<dbReference type="FunFam" id="3.40.50.1970:FF:000003">
    <property type="entry name" value="Alcohol dehydrogenase, iron-containing"/>
    <property type="match status" value="1"/>
</dbReference>
<dbReference type="GO" id="GO:0046872">
    <property type="term" value="F:metal ion binding"/>
    <property type="evidence" value="ECO:0007669"/>
    <property type="project" value="InterPro"/>
</dbReference>
<dbReference type="PANTHER" id="PTHR11496:SF102">
    <property type="entry name" value="ALCOHOL DEHYDROGENASE 4"/>
    <property type="match status" value="1"/>
</dbReference>
<dbReference type="PANTHER" id="PTHR11496">
    <property type="entry name" value="ALCOHOL DEHYDROGENASE"/>
    <property type="match status" value="1"/>
</dbReference>
<dbReference type="STRING" id="1963862.B4O97_02875"/>
<dbReference type="OrthoDB" id="9815791at2"/>
<dbReference type="Pfam" id="PF00465">
    <property type="entry name" value="Fe-ADH"/>
    <property type="match status" value="1"/>
</dbReference>
<dbReference type="SUPFAM" id="SSF56796">
    <property type="entry name" value="Dehydroquinate synthase-like"/>
    <property type="match status" value="1"/>
</dbReference>
<protein>
    <submittedName>
        <fullName evidence="5">Uncharacterized protein</fullName>
    </submittedName>
</protein>
<evidence type="ECO:0000313" key="6">
    <source>
        <dbReference type="Proteomes" id="UP000192343"/>
    </source>
</evidence>
<gene>
    <name evidence="5" type="ORF">B4O97_02875</name>
</gene>
<comment type="similarity">
    <text evidence="1">Belongs to the iron-containing alcohol dehydrogenase family.</text>
</comment>
<proteinExistence type="inferred from homology"/>